<evidence type="ECO:0000259" key="2">
    <source>
        <dbReference type="Pfam" id="PF00188"/>
    </source>
</evidence>
<evidence type="ECO:0000256" key="1">
    <source>
        <dbReference type="SAM" id="SignalP"/>
    </source>
</evidence>
<organism evidence="3 4">
    <name type="scientific">Tessaracoccus palaemonis</name>
    <dbReference type="NCBI Taxonomy" id="2829499"/>
    <lineage>
        <taxon>Bacteria</taxon>
        <taxon>Bacillati</taxon>
        <taxon>Actinomycetota</taxon>
        <taxon>Actinomycetes</taxon>
        <taxon>Propionibacteriales</taxon>
        <taxon>Propionibacteriaceae</taxon>
        <taxon>Tessaracoccus</taxon>
    </lineage>
</organism>
<dbReference type="RefSeq" id="WP_219083021.1">
    <property type="nucleotide sequence ID" value="NZ_CP079216.1"/>
</dbReference>
<feature type="chain" id="PRO_5045934415" description="SCP domain-containing protein" evidence="1">
    <location>
        <begin position="30"/>
        <end position="496"/>
    </location>
</feature>
<dbReference type="EMBL" id="CP079216">
    <property type="protein sequence ID" value="QXT63280.1"/>
    <property type="molecule type" value="Genomic_DNA"/>
</dbReference>
<protein>
    <recommendedName>
        <fullName evidence="2">SCP domain-containing protein</fullName>
    </recommendedName>
</protein>
<keyword evidence="1" id="KW-0732">Signal</keyword>
<reference evidence="3 4" key="1">
    <citation type="submission" date="2021-07" db="EMBL/GenBank/DDBJ databases">
        <title>complete genome sequencing of Tessaracoccus sp.J1M15.</title>
        <authorList>
            <person name="Bae J.-W."/>
            <person name="Kim D.-y."/>
        </authorList>
    </citation>
    <scope>NUCLEOTIDE SEQUENCE [LARGE SCALE GENOMIC DNA]</scope>
    <source>
        <strain evidence="3 4">J1M15</strain>
    </source>
</reference>
<feature type="domain" description="SCP" evidence="2">
    <location>
        <begin position="255"/>
        <end position="369"/>
    </location>
</feature>
<proteinExistence type="predicted"/>
<accession>A0ABX8SKV8</accession>
<dbReference type="Pfam" id="PF00188">
    <property type="entry name" value="CAP"/>
    <property type="match status" value="1"/>
</dbReference>
<dbReference type="InterPro" id="IPR014044">
    <property type="entry name" value="CAP_dom"/>
</dbReference>
<keyword evidence="4" id="KW-1185">Reference proteome</keyword>
<feature type="signal peptide" evidence="1">
    <location>
        <begin position="1"/>
        <end position="29"/>
    </location>
</feature>
<dbReference type="InterPro" id="IPR006311">
    <property type="entry name" value="TAT_signal"/>
</dbReference>
<sequence>MHATAVVRRRVLSLIAALAVVLAAGVVPAAAEGPAVSSATPTISGTPRVGSTLTAKAGSWTSGATLKYQWRADGKAISKATSKSFRPTTTQKGKRITVTVTGSKSGYTSVSKTSAATKKVILAPTPKVTGSAKLGSRLTVKRGTWTSGTRLKVQWYADNVAIPGATSTTFTVTSSQQGKKIFARVTGSRSGYPTVKRDSAVTKQVKLVDTSSRASVDAAYTKILAPALKKSTGWTGKTSSCKVGTESSSSKKATLDAVNLMRAMVQLDGVRFNSTWNKEALRNSLMMEARGEITHYPTKSGSCWSPVGADAAGRSNIALQWGGSLPAMTTGARGVVGYMVDAGSNNTVVGHRRWILEPSIAVMGTGSTNRASTLTVIGKSGLATSKYNAKPTWLEWPSAGYFPASIEPDGRWSLSASAAGADFSKAKVTVKTSSGRKLSVKKYGVVSYMGPETISFKVSGLSRPKGSAVATYTVSVTGIKGTPTSSYTYKVKLFNP</sequence>
<name>A0ABX8SKV8_9ACTN</name>
<gene>
    <name evidence="3" type="ORF">KDB89_01985</name>
</gene>
<dbReference type="Proteomes" id="UP000824504">
    <property type="component" value="Chromosome"/>
</dbReference>
<dbReference type="PROSITE" id="PS51318">
    <property type="entry name" value="TAT"/>
    <property type="match status" value="1"/>
</dbReference>
<evidence type="ECO:0000313" key="3">
    <source>
        <dbReference type="EMBL" id="QXT63280.1"/>
    </source>
</evidence>
<evidence type="ECO:0000313" key="4">
    <source>
        <dbReference type="Proteomes" id="UP000824504"/>
    </source>
</evidence>